<dbReference type="Proteomes" id="UP000582213">
    <property type="component" value="Unassembled WGS sequence"/>
</dbReference>
<comment type="cofactor">
    <cofactor evidence="1">
        <name>Mg(2+)</name>
        <dbReference type="ChEBI" id="CHEBI:18420"/>
    </cofactor>
</comment>
<dbReference type="GO" id="GO:0006753">
    <property type="term" value="P:nucleoside phosphate metabolic process"/>
    <property type="evidence" value="ECO:0007669"/>
    <property type="project" value="TreeGrafter"/>
</dbReference>
<dbReference type="EC" id="3.6.1.13" evidence="4"/>
<dbReference type="PROSITE" id="PS51462">
    <property type="entry name" value="NUDIX"/>
    <property type="match status" value="1"/>
</dbReference>
<keyword evidence="6" id="KW-1185">Reference proteome</keyword>
<dbReference type="SUPFAM" id="SSF55811">
    <property type="entry name" value="Nudix"/>
    <property type="match status" value="1"/>
</dbReference>
<protein>
    <submittedName>
        <fullName evidence="4">ADP-ribose pyrophosphatase</fullName>
        <ecNumber evidence="4">3.6.1.13</ecNumber>
    </submittedName>
    <submittedName>
        <fullName evidence="5">NUDIX domain-containing protein</fullName>
    </submittedName>
</protein>
<proteinExistence type="predicted"/>
<reference evidence="4 7" key="2">
    <citation type="submission" date="2020-08" db="EMBL/GenBank/DDBJ databases">
        <title>Genomic Encyclopedia of Type Strains, Phase IV (KMG-IV): sequencing the most valuable type-strain genomes for metagenomic binning, comparative biology and taxonomic classification.</title>
        <authorList>
            <person name="Goeker M."/>
        </authorList>
    </citation>
    <scope>NUCLEOTIDE SEQUENCE [LARGE SCALE GENOMIC DNA]</scope>
    <source>
        <strain evidence="4 7">DSM 12421</strain>
    </source>
</reference>
<name>A0A650CJ22_SULOH</name>
<dbReference type="InterPro" id="IPR020084">
    <property type="entry name" value="NUDIX_hydrolase_CS"/>
</dbReference>
<dbReference type="AlphaFoldDB" id="A0A650CJ22"/>
<evidence type="ECO:0000313" key="7">
    <source>
        <dbReference type="Proteomes" id="UP000582213"/>
    </source>
</evidence>
<dbReference type="PANTHER" id="PTHR11839:SF18">
    <property type="entry name" value="NUDIX HYDROLASE DOMAIN-CONTAINING PROTEIN"/>
    <property type="match status" value="1"/>
</dbReference>
<evidence type="ECO:0000256" key="1">
    <source>
        <dbReference type="ARBA" id="ARBA00001946"/>
    </source>
</evidence>
<dbReference type="GeneID" id="42801932"/>
<evidence type="ECO:0000259" key="3">
    <source>
        <dbReference type="PROSITE" id="PS51462"/>
    </source>
</evidence>
<evidence type="ECO:0000256" key="2">
    <source>
        <dbReference type="ARBA" id="ARBA00022801"/>
    </source>
</evidence>
<dbReference type="InterPro" id="IPR015797">
    <property type="entry name" value="NUDIX_hydrolase-like_dom_sf"/>
</dbReference>
<dbReference type="Proteomes" id="UP000427373">
    <property type="component" value="Chromosome"/>
</dbReference>
<organism evidence="5 6">
    <name type="scientific">Sulfurisphaera ohwakuensis</name>
    <dbReference type="NCBI Taxonomy" id="69656"/>
    <lineage>
        <taxon>Archaea</taxon>
        <taxon>Thermoproteota</taxon>
        <taxon>Thermoprotei</taxon>
        <taxon>Sulfolobales</taxon>
        <taxon>Sulfolobaceae</taxon>
        <taxon>Sulfurisphaera</taxon>
    </lineage>
</organism>
<keyword evidence="2 4" id="KW-0378">Hydrolase</keyword>
<dbReference type="CDD" id="cd03424">
    <property type="entry name" value="NUDIX_ADPRase_Nudt5_UGPPase_Nudt14"/>
    <property type="match status" value="1"/>
</dbReference>
<accession>A0A650CJ22</accession>
<dbReference type="FunFam" id="3.90.79.10:FF:000024">
    <property type="entry name" value="ADP-ribose pyrophosphatase"/>
    <property type="match status" value="1"/>
</dbReference>
<dbReference type="Pfam" id="PF00293">
    <property type="entry name" value="NUDIX"/>
    <property type="match status" value="1"/>
</dbReference>
<evidence type="ECO:0000313" key="4">
    <source>
        <dbReference type="EMBL" id="MBB5253470.1"/>
    </source>
</evidence>
<evidence type="ECO:0000313" key="6">
    <source>
        <dbReference type="Proteomes" id="UP000427373"/>
    </source>
</evidence>
<sequence>MRIFSSQKFDVIIDKFQLPNGKEIEKAYVKHRGSVVIVPFIDKEKIIMIKQYRPIIGKWLIELPAGTVEEKENEEETARRELEEEIGYKPNFMTKIFSFYVSPGVTTEIMHVYIARDLVKTSQKLEEYEVIEPFEIKFDDAVKMVLDGKIEDGKTMLSLLLISQKYQDLLTHQLI</sequence>
<reference evidence="5 6" key="1">
    <citation type="submission" date="2019-10" db="EMBL/GenBank/DDBJ databases">
        <title>Genome Sequences from Six Type Strain Members of the Archaeal Family Sulfolobaceae: Acidianus ambivalens, Acidianus infernus, Metallosphaera prunae, Stygiolobus azoricus, Sulfolobus metallicus, and Sulfurisphaera ohwakuensis.</title>
        <authorList>
            <person name="Counts J.A."/>
            <person name="Kelly R.M."/>
        </authorList>
    </citation>
    <scope>NUCLEOTIDE SEQUENCE [LARGE SCALE GENOMIC DNA]</scope>
    <source>
        <strain evidence="5 6">TA-1</strain>
    </source>
</reference>
<dbReference type="GO" id="GO:0047631">
    <property type="term" value="F:ADP-ribose diphosphatase activity"/>
    <property type="evidence" value="ECO:0007669"/>
    <property type="project" value="UniProtKB-EC"/>
</dbReference>
<evidence type="ECO:0000313" key="5">
    <source>
        <dbReference type="EMBL" id="QGR17779.1"/>
    </source>
</evidence>
<dbReference type="Gene3D" id="3.90.79.10">
    <property type="entry name" value="Nucleoside Triphosphate Pyrophosphohydrolase"/>
    <property type="match status" value="1"/>
</dbReference>
<dbReference type="PANTHER" id="PTHR11839">
    <property type="entry name" value="UDP/ADP-SUGAR PYROPHOSPHATASE"/>
    <property type="match status" value="1"/>
</dbReference>
<dbReference type="RefSeq" id="WP_156015234.1">
    <property type="nucleotide sequence ID" value="NZ_CP045484.1"/>
</dbReference>
<dbReference type="GO" id="GO:0019693">
    <property type="term" value="P:ribose phosphate metabolic process"/>
    <property type="evidence" value="ECO:0007669"/>
    <property type="project" value="TreeGrafter"/>
</dbReference>
<dbReference type="OrthoDB" id="104705at2157"/>
<gene>
    <name evidence="5" type="ORF">D1869_11775</name>
    <name evidence="4" type="ORF">HNQ62_001231</name>
</gene>
<dbReference type="InterPro" id="IPR000086">
    <property type="entry name" value="NUDIX_hydrolase_dom"/>
</dbReference>
<dbReference type="EMBL" id="CP045484">
    <property type="protein sequence ID" value="QGR17779.1"/>
    <property type="molecule type" value="Genomic_DNA"/>
</dbReference>
<feature type="domain" description="Nudix hydrolase" evidence="3">
    <location>
        <begin position="30"/>
        <end position="158"/>
    </location>
</feature>
<dbReference type="PROSITE" id="PS00893">
    <property type="entry name" value="NUDIX_BOX"/>
    <property type="match status" value="1"/>
</dbReference>
<dbReference type="KEGG" id="soh:D1869_11775"/>
<dbReference type="EMBL" id="JACHFY010000004">
    <property type="protein sequence ID" value="MBB5253470.1"/>
    <property type="molecule type" value="Genomic_DNA"/>
</dbReference>